<proteinExistence type="predicted"/>
<reference evidence="1" key="1">
    <citation type="submission" date="2023-05" db="EMBL/GenBank/DDBJ databases">
        <authorList>
            <consortium name="ELIXIR-Norway"/>
        </authorList>
    </citation>
    <scope>NUCLEOTIDE SEQUENCE</scope>
</reference>
<organism evidence="1 2">
    <name type="scientific">Rangifer tarandus platyrhynchus</name>
    <name type="common">Svalbard reindeer</name>
    <dbReference type="NCBI Taxonomy" id="3082113"/>
    <lineage>
        <taxon>Eukaryota</taxon>
        <taxon>Metazoa</taxon>
        <taxon>Chordata</taxon>
        <taxon>Craniata</taxon>
        <taxon>Vertebrata</taxon>
        <taxon>Euteleostomi</taxon>
        <taxon>Mammalia</taxon>
        <taxon>Eutheria</taxon>
        <taxon>Laurasiatheria</taxon>
        <taxon>Artiodactyla</taxon>
        <taxon>Ruminantia</taxon>
        <taxon>Pecora</taxon>
        <taxon>Cervidae</taxon>
        <taxon>Odocoileinae</taxon>
        <taxon>Rangifer</taxon>
    </lineage>
</organism>
<dbReference type="Proteomes" id="UP001162501">
    <property type="component" value="Chromosome 19"/>
</dbReference>
<dbReference type="EMBL" id="OX596103">
    <property type="protein sequence ID" value="CAM9838002.1"/>
    <property type="molecule type" value="Genomic_DNA"/>
</dbReference>
<reference evidence="1" key="2">
    <citation type="submission" date="2025-03" db="EMBL/GenBank/DDBJ databases">
        <authorList>
            <consortium name="ELIXIR-Norway"/>
            <consortium name="Elixir Norway"/>
        </authorList>
    </citation>
    <scope>NUCLEOTIDE SEQUENCE</scope>
</reference>
<sequence length="197" mass="21260">MKWKGNRSEEPFFEDTWIPESREPTFGVVRSRLRVPARAAGELSQVQAPRSQDPEVKGPWVSERAPPRLAAGVADSALRSCKMRMRLLGFARSLGKGCVFFQAELRSARGARSSCRQAAPASVPKSPPVAVTLWHRHPPVPSSPAFTLGPVPAVFEIKNSLRSLTTTIPPPPPVGTREAPRQLCALPCGVAPLASAP</sequence>
<evidence type="ECO:0000313" key="1">
    <source>
        <dbReference type="EMBL" id="CAM9838002.1"/>
    </source>
</evidence>
<accession>A0AC59YNG9</accession>
<evidence type="ECO:0000313" key="2">
    <source>
        <dbReference type="Proteomes" id="UP001162501"/>
    </source>
</evidence>
<name>A0AC59YNG9_RANTA</name>
<protein>
    <submittedName>
        <fullName evidence="1">Uncharacterized protein</fullName>
    </submittedName>
</protein>
<gene>
    <name evidence="1" type="ORF">MRATA1EN22A_LOCUS8160</name>
</gene>